<evidence type="ECO:0000256" key="4">
    <source>
        <dbReference type="ARBA" id="ARBA00022692"/>
    </source>
</evidence>
<feature type="transmembrane region" description="Helical" evidence="8">
    <location>
        <begin position="136"/>
        <end position="157"/>
    </location>
</feature>
<accession>A0A7K0DRQ5</accession>
<keyword evidence="4 8" id="KW-0812">Transmembrane</keyword>
<dbReference type="EMBL" id="WEGI01000008">
    <property type="protein sequence ID" value="MQY28227.1"/>
    <property type="molecule type" value="Genomic_DNA"/>
</dbReference>
<dbReference type="Proteomes" id="UP000431401">
    <property type="component" value="Unassembled WGS sequence"/>
</dbReference>
<dbReference type="GO" id="GO:0005886">
    <property type="term" value="C:plasma membrane"/>
    <property type="evidence" value="ECO:0007669"/>
    <property type="project" value="UniProtKB-SubCell"/>
</dbReference>
<dbReference type="PANTHER" id="PTHR23517:SF2">
    <property type="entry name" value="MULTIDRUG RESISTANCE PROTEIN MDTH"/>
    <property type="match status" value="1"/>
</dbReference>
<evidence type="ECO:0000256" key="7">
    <source>
        <dbReference type="SAM" id="MobiDB-lite"/>
    </source>
</evidence>
<evidence type="ECO:0000256" key="6">
    <source>
        <dbReference type="ARBA" id="ARBA00023136"/>
    </source>
</evidence>
<dbReference type="Gene3D" id="1.20.1250.20">
    <property type="entry name" value="MFS general substrate transporter like domains"/>
    <property type="match status" value="1"/>
</dbReference>
<feature type="transmembrane region" description="Helical" evidence="8">
    <location>
        <begin position="371"/>
        <end position="395"/>
    </location>
</feature>
<evidence type="ECO:0008006" key="11">
    <source>
        <dbReference type="Google" id="ProtNLM"/>
    </source>
</evidence>
<feature type="transmembrane region" description="Helical" evidence="8">
    <location>
        <begin position="101"/>
        <end position="124"/>
    </location>
</feature>
<feature type="transmembrane region" description="Helical" evidence="8">
    <location>
        <begin position="47"/>
        <end position="65"/>
    </location>
</feature>
<evidence type="ECO:0000256" key="3">
    <source>
        <dbReference type="ARBA" id="ARBA00022475"/>
    </source>
</evidence>
<reference evidence="9 10" key="1">
    <citation type="submission" date="2019-10" db="EMBL/GenBank/DDBJ databases">
        <title>Nocardia macrotermitis sp. nov. and Nocardia aurantia sp. nov., isolated from the gut of fungus growing-termite Macrotermes natalensis.</title>
        <authorList>
            <person name="Benndorf R."/>
            <person name="Schwitalla J."/>
            <person name="Martin K."/>
            <person name="De Beer W."/>
            <person name="Kaster A.-K."/>
            <person name="Vollmers J."/>
            <person name="Poulsen M."/>
            <person name="Beemelmanns C."/>
        </authorList>
    </citation>
    <scope>NUCLEOTIDE SEQUENCE [LARGE SCALE GENOMIC DNA]</scope>
    <source>
        <strain evidence="9 10">RB56</strain>
    </source>
</reference>
<keyword evidence="6 8" id="KW-0472">Membrane</keyword>
<proteinExistence type="predicted"/>
<dbReference type="RefSeq" id="WP_194290907.1">
    <property type="nucleotide sequence ID" value="NZ_WEGI01000008.1"/>
</dbReference>
<feature type="transmembrane region" description="Helical" evidence="8">
    <location>
        <begin position="279"/>
        <end position="297"/>
    </location>
</feature>
<dbReference type="InterPro" id="IPR050171">
    <property type="entry name" value="MFS_Transporters"/>
</dbReference>
<feature type="transmembrane region" description="Helical" evidence="8">
    <location>
        <begin position="163"/>
        <end position="182"/>
    </location>
</feature>
<sequence length="525" mass="54741">MFSVLPPAGPQRTLTLLTATTAVSNGIYLSTVVLYFTRIVRMSSGEVGLGLSVAGAVCVLACVLAGKLSDRYGPLGLLRISLLVESVALLALLAVHGFRSYVFTVPFAAASLACGQLMIATVVGRTVHEKANEFRAYNRAVLNGGFAVGATMAAVAAQQDSATIYRIMMVAAAIVLGAAVLLTGRLPRLGPVDIPGEPAPPSGWMVLRDRPYLALTAVDAVLSLQYRIQTVVIPLWILSATTAPRWSVAAVDILNIVIVVLLQVRAGRGVDTARGGGRALARAGVAFLVACAVLPLAHGRGPWLAVAILTVGTAVLTVGELWQTVGGFEVSNRLAPPHALGQYLGVFGTGVRLADSFGPVLLTWLCIQIGVAGWYVVGAILLLTGLLGPVVVGWAERTGGRIGSAAVIVAARPVSAGPGWVELGETITSSNSGVVVRLDPEGRLRGLAIDPEAFAQGPDRLSERILAASRHAMWASGPAATTLRLPVARATLTPARLVKIPPGQHFAPTGTPPERGDENFAWFDR</sequence>
<dbReference type="SUPFAM" id="SSF103473">
    <property type="entry name" value="MFS general substrate transporter"/>
    <property type="match status" value="1"/>
</dbReference>
<dbReference type="InterPro" id="IPR036259">
    <property type="entry name" value="MFS_trans_sf"/>
</dbReference>
<evidence type="ECO:0000256" key="8">
    <source>
        <dbReference type="SAM" id="Phobius"/>
    </source>
</evidence>
<evidence type="ECO:0000256" key="5">
    <source>
        <dbReference type="ARBA" id="ARBA00022989"/>
    </source>
</evidence>
<dbReference type="PANTHER" id="PTHR23517">
    <property type="entry name" value="RESISTANCE PROTEIN MDTM, PUTATIVE-RELATED-RELATED"/>
    <property type="match status" value="1"/>
</dbReference>
<keyword evidence="2" id="KW-0813">Transport</keyword>
<name>A0A7K0DRQ5_9NOCA</name>
<evidence type="ECO:0000256" key="1">
    <source>
        <dbReference type="ARBA" id="ARBA00004651"/>
    </source>
</evidence>
<comment type="subcellular location">
    <subcellularLocation>
        <location evidence="1">Cell membrane</location>
        <topology evidence="1">Multi-pass membrane protein</topology>
    </subcellularLocation>
</comment>
<keyword evidence="3" id="KW-1003">Cell membrane</keyword>
<feature type="transmembrane region" description="Helical" evidence="8">
    <location>
        <begin position="12"/>
        <end position="35"/>
    </location>
</feature>
<feature type="compositionally biased region" description="Basic and acidic residues" evidence="7">
    <location>
        <begin position="514"/>
        <end position="525"/>
    </location>
</feature>
<dbReference type="Pfam" id="PF07690">
    <property type="entry name" value="MFS_1"/>
    <property type="match status" value="1"/>
</dbReference>
<dbReference type="GO" id="GO:0022857">
    <property type="term" value="F:transmembrane transporter activity"/>
    <property type="evidence" value="ECO:0007669"/>
    <property type="project" value="InterPro"/>
</dbReference>
<evidence type="ECO:0000256" key="2">
    <source>
        <dbReference type="ARBA" id="ARBA00022448"/>
    </source>
</evidence>
<feature type="region of interest" description="Disordered" evidence="7">
    <location>
        <begin position="503"/>
        <end position="525"/>
    </location>
</feature>
<keyword evidence="10" id="KW-1185">Reference proteome</keyword>
<dbReference type="InterPro" id="IPR011701">
    <property type="entry name" value="MFS"/>
</dbReference>
<feature type="transmembrane region" description="Helical" evidence="8">
    <location>
        <begin position="249"/>
        <end position="267"/>
    </location>
</feature>
<evidence type="ECO:0000313" key="10">
    <source>
        <dbReference type="Proteomes" id="UP000431401"/>
    </source>
</evidence>
<comment type="caution">
    <text evidence="9">The sequence shown here is derived from an EMBL/GenBank/DDBJ whole genome shotgun (WGS) entry which is preliminary data.</text>
</comment>
<dbReference type="AlphaFoldDB" id="A0A7K0DRQ5"/>
<protein>
    <recommendedName>
        <fullName evidence="11">MFS transporter</fullName>
    </recommendedName>
</protein>
<evidence type="ECO:0000313" key="9">
    <source>
        <dbReference type="EMBL" id="MQY28227.1"/>
    </source>
</evidence>
<keyword evidence="5 8" id="KW-1133">Transmembrane helix</keyword>
<feature type="transmembrane region" description="Helical" evidence="8">
    <location>
        <begin position="303"/>
        <end position="322"/>
    </location>
</feature>
<organism evidence="9 10">
    <name type="scientific">Nocardia aurantia</name>
    <dbReference type="NCBI Taxonomy" id="2585199"/>
    <lineage>
        <taxon>Bacteria</taxon>
        <taxon>Bacillati</taxon>
        <taxon>Actinomycetota</taxon>
        <taxon>Actinomycetes</taxon>
        <taxon>Mycobacteriales</taxon>
        <taxon>Nocardiaceae</taxon>
        <taxon>Nocardia</taxon>
    </lineage>
</organism>
<gene>
    <name evidence="9" type="ORF">NRB56_38100</name>
</gene>